<evidence type="ECO:0000313" key="4">
    <source>
        <dbReference type="Proteomes" id="UP000050164"/>
    </source>
</evidence>
<organism evidence="1 3">
    <name type="scientific">Mycobacterium tuberculosis</name>
    <dbReference type="NCBI Taxonomy" id="1773"/>
    <lineage>
        <taxon>Bacteria</taxon>
        <taxon>Bacillati</taxon>
        <taxon>Actinomycetota</taxon>
        <taxon>Actinomycetes</taxon>
        <taxon>Mycobacteriales</taxon>
        <taxon>Mycobacteriaceae</taxon>
        <taxon>Mycobacterium</taxon>
        <taxon>Mycobacterium tuberculosis complex</taxon>
    </lineage>
</organism>
<dbReference type="AlphaFoldDB" id="A0A655AQS3"/>
<dbReference type="Proteomes" id="UP000049023">
    <property type="component" value="Unassembled WGS sequence"/>
</dbReference>
<proteinExistence type="predicted"/>
<accession>A0A655AQS3</accession>
<evidence type="ECO:0000313" key="2">
    <source>
        <dbReference type="EMBL" id="CKT89819.1"/>
    </source>
</evidence>
<dbReference type="EMBL" id="CNFU01001801">
    <property type="protein sequence ID" value="CKT77444.1"/>
    <property type="molecule type" value="Genomic_DNA"/>
</dbReference>
<evidence type="ECO:0000313" key="3">
    <source>
        <dbReference type="Proteomes" id="UP000049023"/>
    </source>
</evidence>
<evidence type="ECO:0000313" key="1">
    <source>
        <dbReference type="EMBL" id="CKT77444.1"/>
    </source>
</evidence>
<name>A0A655AQS3_MYCTX</name>
<dbReference type="Proteomes" id="UP000050164">
    <property type="component" value="Unassembled WGS sequence"/>
</dbReference>
<reference evidence="3 4" key="1">
    <citation type="submission" date="2015-03" db="EMBL/GenBank/DDBJ databases">
        <authorList>
            <consortium name="Pathogen Informatics"/>
        </authorList>
    </citation>
    <scope>NUCLEOTIDE SEQUENCE [LARGE SCALE GENOMIC DNA]</scope>
    <source>
        <strain evidence="2 4">Bir 185</strain>
        <strain evidence="1 3">Bir 187</strain>
    </source>
</reference>
<gene>
    <name evidence="2" type="ORF">ERS027659_04916</name>
    <name evidence="1" type="ORF">ERS027661_04730</name>
</gene>
<dbReference type="EMBL" id="CNFT01002045">
    <property type="protein sequence ID" value="CKT89819.1"/>
    <property type="molecule type" value="Genomic_DNA"/>
</dbReference>
<protein>
    <submittedName>
        <fullName evidence="1">Uncharacterized protein</fullName>
    </submittedName>
</protein>
<sequence length="60" mass="6173">MRSEQIAMVGGAHQHGILGSALGDRAAHPVDRPVDLGVQAVVEVPVALRVAGIVAADHTR</sequence>